<sequence>MFSFFLASFLFISGATAKKHPFQFEDDDYIQYRTLPDHRIVKWNITHYDRSAIAPGYLFTAPYWTHDGDAETDQWVPYQMGPHIFDQDGVLVWAGSAESDNRPSFDFRVIDLATPGSPGSEPQQALAWMLFHEHFAPETNGSVIIFDSNYNHERTISIPSGEIDTHDFNVIDNGSKALMIRVSRDVQPLIDFGQPEKGARIDVNGFIEIDLLAGGNTTAEARTVDWQSPGRVGLDESFVTNLTYLHPDFMHANAIDKNQYGDYLLSARHTSTIYLISGQDGHIIWRLGGKKNNFAKDFDFFGQHDARFIAVNETHYVISFLQNGAIDANVQEPVSSALYVELDIVAMKATILRRYMRPDGGSTERRGNMQTLPNTNVFVGWSWDSYISEFSADGRLLMEAKFSSDRHDTYRSYKFPWVGRPSYPPTLLSESYGVNGSELSTVFHVSWNGATDIEYWRFFAQANSTSNRTEIGIVQKEGFETSFIARGFMDWVSVEALDSSMEVLGASSSLRTPRPKYWTGETLPKPDDPETFLVAYSIKAAAPRDTERLVGIFIAGLFSSAVVWTFFWYRHTLKRYGLRCYSNAVLASAGYLPVSTTGLNSPNLEGEMPFLVEKVE</sequence>
<comment type="caution">
    <text evidence="3">The sequence shown here is derived from an EMBL/GenBank/DDBJ whole genome shotgun (WGS) entry which is preliminary data.</text>
</comment>
<dbReference type="Pfam" id="PF14269">
    <property type="entry name" value="Arylsulfotran_2"/>
    <property type="match status" value="1"/>
</dbReference>
<dbReference type="AlphaFoldDB" id="A0A9W9QDA3"/>
<evidence type="ECO:0000256" key="2">
    <source>
        <dbReference type="SAM" id="SignalP"/>
    </source>
</evidence>
<protein>
    <recommendedName>
        <fullName evidence="5">ASST-domain-containing protein</fullName>
    </recommendedName>
</protein>
<keyword evidence="2" id="KW-0732">Signal</keyword>
<evidence type="ECO:0000313" key="4">
    <source>
        <dbReference type="Proteomes" id="UP001147746"/>
    </source>
</evidence>
<keyword evidence="1" id="KW-0472">Membrane</keyword>
<organism evidence="3 4">
    <name type="scientific">Penicillium atrosanguineum</name>
    <dbReference type="NCBI Taxonomy" id="1132637"/>
    <lineage>
        <taxon>Eukaryota</taxon>
        <taxon>Fungi</taxon>
        <taxon>Dikarya</taxon>
        <taxon>Ascomycota</taxon>
        <taxon>Pezizomycotina</taxon>
        <taxon>Eurotiomycetes</taxon>
        <taxon>Eurotiomycetidae</taxon>
        <taxon>Eurotiales</taxon>
        <taxon>Aspergillaceae</taxon>
        <taxon>Penicillium</taxon>
    </lineage>
</organism>
<feature type="signal peptide" evidence="2">
    <location>
        <begin position="1"/>
        <end position="17"/>
    </location>
</feature>
<dbReference type="OrthoDB" id="5427350at2759"/>
<accession>A0A9W9QDA3</accession>
<gene>
    <name evidence="3" type="ORF">N7476_000617</name>
</gene>
<name>A0A9W9QDA3_9EURO</name>
<dbReference type="Proteomes" id="UP001147746">
    <property type="component" value="Unassembled WGS sequence"/>
</dbReference>
<feature type="chain" id="PRO_5041155259" description="ASST-domain-containing protein" evidence="2">
    <location>
        <begin position="18"/>
        <end position="616"/>
    </location>
</feature>
<feature type="transmembrane region" description="Helical" evidence="1">
    <location>
        <begin position="549"/>
        <end position="569"/>
    </location>
</feature>
<reference evidence="3" key="1">
    <citation type="submission" date="2022-12" db="EMBL/GenBank/DDBJ databases">
        <authorList>
            <person name="Petersen C."/>
        </authorList>
    </citation>
    <scope>NUCLEOTIDE SEQUENCE</scope>
    <source>
        <strain evidence="3">IBT 21472</strain>
    </source>
</reference>
<evidence type="ECO:0000313" key="3">
    <source>
        <dbReference type="EMBL" id="KAJ5330834.1"/>
    </source>
</evidence>
<keyword evidence="1" id="KW-0812">Transmembrane</keyword>
<proteinExistence type="predicted"/>
<evidence type="ECO:0008006" key="5">
    <source>
        <dbReference type="Google" id="ProtNLM"/>
    </source>
</evidence>
<dbReference type="PANTHER" id="PTHR35340">
    <property type="entry name" value="PQQ ENZYME REPEAT PROTEIN-RELATED"/>
    <property type="match status" value="1"/>
</dbReference>
<reference evidence="3" key="2">
    <citation type="journal article" date="2023" name="IMA Fungus">
        <title>Comparative genomic study of the Penicillium genus elucidates a diverse pangenome and 15 lateral gene transfer events.</title>
        <authorList>
            <person name="Petersen C."/>
            <person name="Sorensen T."/>
            <person name="Nielsen M.R."/>
            <person name="Sondergaard T.E."/>
            <person name="Sorensen J.L."/>
            <person name="Fitzpatrick D.A."/>
            <person name="Frisvad J.C."/>
            <person name="Nielsen K.L."/>
        </authorList>
    </citation>
    <scope>NUCLEOTIDE SEQUENCE</scope>
    <source>
        <strain evidence="3">IBT 21472</strain>
    </source>
</reference>
<evidence type="ECO:0000256" key="1">
    <source>
        <dbReference type="SAM" id="Phobius"/>
    </source>
</evidence>
<keyword evidence="4" id="KW-1185">Reference proteome</keyword>
<keyword evidence="1" id="KW-1133">Transmembrane helix</keyword>
<dbReference type="InterPro" id="IPR039535">
    <property type="entry name" value="ASST-like"/>
</dbReference>
<dbReference type="EMBL" id="JAPZBO010000001">
    <property type="protein sequence ID" value="KAJ5330834.1"/>
    <property type="molecule type" value="Genomic_DNA"/>
</dbReference>
<dbReference type="InterPro" id="IPR053143">
    <property type="entry name" value="Arylsulfate_ST"/>
</dbReference>
<dbReference type="PANTHER" id="PTHR35340:SF8">
    <property type="entry name" value="ASST-DOMAIN-CONTAINING PROTEIN"/>
    <property type="match status" value="1"/>
</dbReference>